<proteinExistence type="predicted"/>
<organism evidence="2 3">
    <name type="scientific">Danionella cerebrum</name>
    <dbReference type="NCBI Taxonomy" id="2873325"/>
    <lineage>
        <taxon>Eukaryota</taxon>
        <taxon>Metazoa</taxon>
        <taxon>Chordata</taxon>
        <taxon>Craniata</taxon>
        <taxon>Vertebrata</taxon>
        <taxon>Euteleostomi</taxon>
        <taxon>Actinopterygii</taxon>
        <taxon>Neopterygii</taxon>
        <taxon>Teleostei</taxon>
        <taxon>Ostariophysi</taxon>
        <taxon>Cypriniformes</taxon>
        <taxon>Danionidae</taxon>
        <taxon>Danioninae</taxon>
        <taxon>Danionella</taxon>
    </lineage>
</organism>
<evidence type="ECO:0000313" key="3">
    <source>
        <dbReference type="Proteomes" id="UP000316079"/>
    </source>
</evidence>
<feature type="transmembrane region" description="Helical" evidence="1">
    <location>
        <begin position="208"/>
        <end position="235"/>
    </location>
</feature>
<evidence type="ECO:0000313" key="2">
    <source>
        <dbReference type="EMBL" id="TRZ01435.1"/>
    </source>
</evidence>
<name>A0A553RGX8_9TELE</name>
<accession>A0A553RGX8</accession>
<evidence type="ECO:0000256" key="1">
    <source>
        <dbReference type="SAM" id="Phobius"/>
    </source>
</evidence>
<keyword evidence="1" id="KW-0812">Transmembrane</keyword>
<dbReference type="AlphaFoldDB" id="A0A553RGX8"/>
<dbReference type="EMBL" id="SRMA01024103">
    <property type="protein sequence ID" value="TRZ01435.1"/>
    <property type="molecule type" value="Genomic_DNA"/>
</dbReference>
<keyword evidence="3" id="KW-1185">Reference proteome</keyword>
<feature type="transmembrane region" description="Helical" evidence="1">
    <location>
        <begin position="140"/>
        <end position="158"/>
    </location>
</feature>
<protein>
    <submittedName>
        <fullName evidence="2">Uncharacterized protein</fullName>
    </submittedName>
</protein>
<reference evidence="2 3" key="1">
    <citation type="journal article" date="2019" name="Sci. Data">
        <title>Hybrid genome assembly and annotation of Danionella translucida.</title>
        <authorList>
            <person name="Kadobianskyi M."/>
            <person name="Schulze L."/>
            <person name="Schuelke M."/>
            <person name="Judkewitz B."/>
        </authorList>
    </citation>
    <scope>NUCLEOTIDE SEQUENCE [LARGE SCALE GENOMIC DNA]</scope>
    <source>
        <strain evidence="2 3">Bolton</strain>
    </source>
</reference>
<dbReference type="Proteomes" id="UP000316079">
    <property type="component" value="Unassembled WGS sequence"/>
</dbReference>
<keyword evidence="1" id="KW-1133">Transmembrane helix</keyword>
<comment type="caution">
    <text evidence="2">The sequence shown here is derived from an EMBL/GenBank/DDBJ whole genome shotgun (WGS) entry which is preliminary data.</text>
</comment>
<keyword evidence="1" id="KW-0472">Membrane</keyword>
<sequence length="284" mass="31297">MAGGILQGEKAAILGGEMSLSLLSKLYCVEQGYALTLTGPDSTKGKLLRSKEWFSKTGLDEWTWKWSRDDSNQTSSSLTLLSLVISSINQPTFFSSICLSLLCAPSLSLVSLKLLHFLLQLLLPPGFTMNLYLRNCIHGFILLSLHLLLSIGGFAQILSKRHHVPQKAVSLCVSENHNIGLKGSGTGIWGGLSENSAYKSVLRESEVLYPFITSSVFLYLLPVLPMITGCLGNLINDNGDRRSVRLFTSRFGADRIIFLLEHDVGVELSLSRPLRNQREAVTRL</sequence>
<gene>
    <name evidence="2" type="ORF">DNTS_013438</name>
</gene>